<dbReference type="Proteomes" id="UP000439903">
    <property type="component" value="Unassembled WGS sequence"/>
</dbReference>
<name>A0A8H4B5P2_GIGMA</name>
<accession>A0A8H4B5P2</accession>
<dbReference type="EMBL" id="WTPW01000003">
    <property type="protein sequence ID" value="KAF0562127.1"/>
    <property type="molecule type" value="Genomic_DNA"/>
</dbReference>
<proteinExistence type="predicted"/>
<protein>
    <submittedName>
        <fullName evidence="1">Uncharacterized protein</fullName>
    </submittedName>
</protein>
<keyword evidence="2" id="KW-1185">Reference proteome</keyword>
<comment type="caution">
    <text evidence="1">The sequence shown here is derived from an EMBL/GenBank/DDBJ whole genome shotgun (WGS) entry which is preliminary data.</text>
</comment>
<dbReference type="AlphaFoldDB" id="A0A8H4B5P2"/>
<organism evidence="1 2">
    <name type="scientific">Gigaspora margarita</name>
    <dbReference type="NCBI Taxonomy" id="4874"/>
    <lineage>
        <taxon>Eukaryota</taxon>
        <taxon>Fungi</taxon>
        <taxon>Fungi incertae sedis</taxon>
        <taxon>Mucoromycota</taxon>
        <taxon>Glomeromycotina</taxon>
        <taxon>Glomeromycetes</taxon>
        <taxon>Diversisporales</taxon>
        <taxon>Gigasporaceae</taxon>
        <taxon>Gigaspora</taxon>
    </lineage>
</organism>
<sequence>MLKLEDTKKKFNLYYPSSTESSDAYLDNQYYSSGETFEKYDSDNEELEKLEEPEELKELEEKISPVPSNQEAFYYQAFGRTQLRSCR</sequence>
<reference evidence="1 2" key="1">
    <citation type="journal article" date="2019" name="Environ. Microbiol.">
        <title>At the nexus of three kingdoms: the genome of the mycorrhizal fungus Gigaspora margarita provides insights into plant, endobacterial and fungal interactions.</title>
        <authorList>
            <person name="Venice F."/>
            <person name="Ghignone S."/>
            <person name="Salvioli di Fossalunga A."/>
            <person name="Amselem J."/>
            <person name="Novero M."/>
            <person name="Xianan X."/>
            <person name="Sedzielewska Toro K."/>
            <person name="Morin E."/>
            <person name="Lipzen A."/>
            <person name="Grigoriev I.V."/>
            <person name="Henrissat B."/>
            <person name="Martin F.M."/>
            <person name="Bonfante P."/>
        </authorList>
    </citation>
    <scope>NUCLEOTIDE SEQUENCE [LARGE SCALE GENOMIC DNA]</scope>
    <source>
        <strain evidence="1 2">BEG34</strain>
    </source>
</reference>
<evidence type="ECO:0000313" key="2">
    <source>
        <dbReference type="Proteomes" id="UP000439903"/>
    </source>
</evidence>
<gene>
    <name evidence="1" type="ORF">F8M41_009261</name>
</gene>
<evidence type="ECO:0000313" key="1">
    <source>
        <dbReference type="EMBL" id="KAF0562127.1"/>
    </source>
</evidence>